<protein>
    <submittedName>
        <fullName evidence="4">Uncharacterized protein</fullName>
    </submittedName>
</protein>
<dbReference type="GeneID" id="136819965"/>
<feature type="compositionally biased region" description="Low complexity" evidence="2">
    <location>
        <begin position="94"/>
        <end position="108"/>
    </location>
</feature>
<feature type="compositionally biased region" description="Basic residues" evidence="2">
    <location>
        <begin position="1"/>
        <end position="11"/>
    </location>
</feature>
<dbReference type="Proteomes" id="UP000594262">
    <property type="component" value="Unplaced"/>
</dbReference>
<reference evidence="4" key="1">
    <citation type="submission" date="2021-01" db="UniProtKB">
        <authorList>
            <consortium name="EnsemblMetazoa"/>
        </authorList>
    </citation>
    <scope>IDENTIFICATION</scope>
</reference>
<feature type="region of interest" description="Disordered" evidence="2">
    <location>
        <begin position="89"/>
        <end position="108"/>
    </location>
</feature>
<keyword evidence="3" id="KW-0812">Transmembrane</keyword>
<dbReference type="RefSeq" id="XP_066932298.1">
    <property type="nucleotide sequence ID" value="XM_067076197.1"/>
</dbReference>
<dbReference type="OrthoDB" id="5373426at2759"/>
<evidence type="ECO:0000256" key="2">
    <source>
        <dbReference type="SAM" id="MobiDB-lite"/>
    </source>
</evidence>
<organism evidence="4 5">
    <name type="scientific">Clytia hemisphaerica</name>
    <dbReference type="NCBI Taxonomy" id="252671"/>
    <lineage>
        <taxon>Eukaryota</taxon>
        <taxon>Metazoa</taxon>
        <taxon>Cnidaria</taxon>
        <taxon>Hydrozoa</taxon>
        <taxon>Hydroidolina</taxon>
        <taxon>Leptothecata</taxon>
        <taxon>Obeliida</taxon>
        <taxon>Clytiidae</taxon>
        <taxon>Clytia</taxon>
    </lineage>
</organism>
<evidence type="ECO:0000313" key="4">
    <source>
        <dbReference type="EnsemblMetazoa" id="CLYHEMP025283.1"/>
    </source>
</evidence>
<feature type="transmembrane region" description="Helical" evidence="3">
    <location>
        <begin position="56"/>
        <end position="74"/>
    </location>
</feature>
<dbReference type="EnsemblMetazoa" id="CLYHEMT025283.1">
    <property type="protein sequence ID" value="CLYHEMP025283.1"/>
    <property type="gene ID" value="CLYHEMG025283"/>
</dbReference>
<dbReference type="AlphaFoldDB" id="A0A7M6DRK5"/>
<dbReference type="GO" id="GO:0008061">
    <property type="term" value="F:chitin binding"/>
    <property type="evidence" value="ECO:0007669"/>
    <property type="project" value="UniProtKB-KW"/>
</dbReference>
<evidence type="ECO:0000313" key="5">
    <source>
        <dbReference type="Proteomes" id="UP000594262"/>
    </source>
</evidence>
<evidence type="ECO:0000256" key="1">
    <source>
        <dbReference type="ARBA" id="ARBA00022669"/>
    </source>
</evidence>
<proteinExistence type="predicted"/>
<dbReference type="SUPFAM" id="SSF57016">
    <property type="entry name" value="Plant lectins/antimicrobial peptides"/>
    <property type="match status" value="1"/>
</dbReference>
<keyword evidence="1" id="KW-0147">Chitin-binding</keyword>
<sequence>MSHLGKYKKGSPKQNWRERYQQRLKQSRGQTMEEEHYDNKLINHGTGQSKVTLNKSTIYVVGIVVAVLFVLLVVDIKLKLDVSKPATQAEGEGHQQNHQVNHSHQKSSPTFKQTTLILKKDCQPKKIYCADVLHEAVKGHWSKQHHTINPWQQDSIEKIRTKLGLPIHMTRKDSRCGLHFPIPNTRLAALCNSTGSNSHCCCESTGFCGNTKEHCGQPTSFDMKKLMSEQNVAWLPQNNDCRLDKKLGKKIWCNVLSKTVKRLIFFGDSQARNFFISLVSLLTENYKDAGIAKRFRADPNAQKNCTGAHQILNHDCRRFLIRSSKEVYGGICDGEHFEISYYPHFDSFVSKDTEKMLQGLYGQINTYVILSSGTHFNSDYRSFIHYFFEYMVKLKKNSPWPHYLVETLHEVISPESNTKRREFNTRIKQKAKQLGVEVFDGTLLSKNLESFDGRNYGMAFHSLKAKVLLHYFYNKNAGC</sequence>
<keyword evidence="5" id="KW-1185">Reference proteome</keyword>
<accession>A0A7M6DRK5</accession>
<feature type="region of interest" description="Disordered" evidence="2">
    <location>
        <begin position="1"/>
        <end position="34"/>
    </location>
</feature>
<keyword evidence="3" id="KW-1133">Transmembrane helix</keyword>
<evidence type="ECO:0000256" key="3">
    <source>
        <dbReference type="SAM" id="Phobius"/>
    </source>
</evidence>
<name>A0A7M6DRK5_9CNID</name>
<dbReference type="InterPro" id="IPR036861">
    <property type="entry name" value="Endochitinase-like_sf"/>
</dbReference>
<keyword evidence="3" id="KW-0472">Membrane</keyword>